<dbReference type="KEGG" id="nvi:100680323"/>
<dbReference type="PANTHER" id="PTHR31095:SF3">
    <property type="entry name" value="RIKEN CDNA 9930021J03 GENE"/>
    <property type="match status" value="1"/>
</dbReference>
<feature type="region of interest" description="Disordered" evidence="1">
    <location>
        <begin position="1279"/>
        <end position="1310"/>
    </location>
</feature>
<feature type="compositionally biased region" description="Basic residues" evidence="1">
    <location>
        <begin position="886"/>
        <end position="901"/>
    </location>
</feature>
<feature type="region of interest" description="Disordered" evidence="1">
    <location>
        <begin position="256"/>
        <end position="352"/>
    </location>
</feature>
<dbReference type="InterPro" id="IPR040214">
    <property type="entry name" value="BRD10"/>
</dbReference>
<feature type="compositionally biased region" description="Acidic residues" evidence="1">
    <location>
        <begin position="827"/>
        <end position="836"/>
    </location>
</feature>
<feature type="compositionally biased region" description="Low complexity" evidence="1">
    <location>
        <begin position="848"/>
        <end position="860"/>
    </location>
</feature>
<feature type="compositionally biased region" description="Basic residues" evidence="1">
    <location>
        <begin position="260"/>
        <end position="269"/>
    </location>
</feature>
<feature type="compositionally biased region" description="Basic and acidic residues" evidence="1">
    <location>
        <begin position="740"/>
        <end position="809"/>
    </location>
</feature>
<sequence length="1386" mass="154295">MSRRGRKRRLGAEDKAVFEWERDRILPENLRDEMETMWEIPQIYHFLQLTKEAFNISHLSMYEVERMLLMPRASKQLAHIMTCLLSSPSTTKSKLQKVPPMPYEFWTNILTYKLRSWFKIYQTKRQDPVKVFDTLGVEPAFWTVFPYAAEIEGKDFQDFSFRQRVWLLKTVCDTAIHSRKTIQDEVAKQPSESQFETVLGVDRYGARYIYFPQFLHNDIRVYKHCLDNKILSTVKPPPVEVKPKVDIVIKEEPKPLPRVMSRKKRRKSRWSNGSLPSKNKYKKKADPPPINQSIDDASSNSVDAHSTLSSRSSSKVSEMSSSSSLVKSSDCETKVSSGLINDNVVDGEGEKKVDEEIKVASELMENLKAEIEDNSSSCIVEEDTAMVDDAEKSSNTVAADESFVKESSLLTVDDLSKSSKTDDEKLKVMSSLNASKSSEKSEDVSVSDATKDVNISKSDDEKLSEHKKCDTTVDGEPLNEDMSLDKWMLAKRKDVNANDSFSNSDNEASDSGLSASGTRRSARIKHISEIKLEVEDVENLLDVSESDELSSIDLRDSLCRVSSPEIELDCAHANFDESNWKVNNFSELMKDLSVSNFQLVADSLDSLRELIESIASDKTVPAYEPVKENFVRPKCEDTLLKRLRVLCTTLENVEAILKESMKKARNKLQREWNNFENGVVDEDQDCNSEHDANRWLIGSQGWPQVHASLPPPTLSGTGTSEVTSGPSANSAEASTSKTGSIERLEESSGCRVEGEGKEKKDEELACKEIKRELIENEAEGSVKSKDKGETRGKEGSRQNNQKEAEEPTQTKRVLRARGVSSYTEQLLSDESEEEEKLDGWADIEAIYAAPSSQANASSPNTPTKSRESCDESDEEDSDQDWILPSSRKRKGKRPSASRRLKSFQYKLHNINKADQDGKLLENQQQQPVVQGVHIKRSPIVVQIVPRQPPIRQPAKTISRPPPPLNNLPNNFVTVTSSASQVIQTSTVPSDTLKSEPQDSNLHTVLDIKDEGPIYDTTPNATCVQPNYVVVTTGHAPVANYYVMQQNPPVTGVMHQNQFIQSTAFVSQMVPQSQIQPLQQMQTVSAEGYYVQQTPQQNYIVQNPSGLITAGPRQAFIATPNAQVVYQQQPQQQGVTTAPNYIQYVTTTPGQPQLQQQQPSPSLPRIINTMTLATPRQINYRMRAPVAVQNNRMPLPARGQNFPHPNGAVIRSAPINTNILRPGQRIGQPRNIAPRRQIAPRAPNQTNKAKPVVASTDNTQKTTSLIVLSDSDDEIEMIIPANSNAPKPPTPAKRPAKSSSKNATSTTNDIQNKLPAELIQRIGEGNISISPIKPAQPAVTASSTQLIVVVNETGSHYALALPNGGKLILTPEQVAQIRASNGGKLVL</sequence>
<feature type="compositionally biased region" description="Polar residues" evidence="1">
    <location>
        <begin position="1254"/>
        <end position="1264"/>
    </location>
</feature>
<feature type="compositionally biased region" description="Basic and acidic residues" evidence="1">
    <location>
        <begin position="414"/>
        <end position="427"/>
    </location>
</feature>
<evidence type="ECO:0000256" key="1">
    <source>
        <dbReference type="SAM" id="MobiDB-lite"/>
    </source>
</evidence>
<feature type="domain" description="Uncharacterized bromodomain-containing protein 10 helical" evidence="2">
    <location>
        <begin position="39"/>
        <end position="182"/>
    </location>
</feature>
<feature type="compositionally biased region" description="Polar residues" evidence="1">
    <location>
        <begin position="714"/>
        <end position="739"/>
    </location>
</feature>
<reference evidence="3" key="1">
    <citation type="submission" date="2021-01" db="UniProtKB">
        <authorList>
            <consortium name="EnsemblMetazoa"/>
        </authorList>
    </citation>
    <scope>IDENTIFICATION</scope>
</reference>
<evidence type="ECO:0000313" key="3">
    <source>
        <dbReference type="EnsemblMetazoa" id="XP_008207215"/>
    </source>
</evidence>
<keyword evidence="4" id="KW-1185">Reference proteome</keyword>
<dbReference type="Pfam" id="PF23450">
    <property type="entry name" value="KIAA2026_hel"/>
    <property type="match status" value="1"/>
</dbReference>
<name>A0A7M7HAR6_NASVI</name>
<dbReference type="InterPro" id="IPR056522">
    <property type="entry name" value="KIAA2026_hel"/>
</dbReference>
<dbReference type="OMA" id="DQDWILP"/>
<dbReference type="OrthoDB" id="21449at2759"/>
<dbReference type="EnsemblMetazoa" id="XM_008208993">
    <property type="protein sequence ID" value="XP_008207215"/>
    <property type="gene ID" value="LOC100680323"/>
</dbReference>
<feature type="region of interest" description="Disordered" evidence="1">
    <location>
        <begin position="1234"/>
        <end position="1264"/>
    </location>
</feature>
<evidence type="ECO:0000313" key="4">
    <source>
        <dbReference type="Proteomes" id="UP000002358"/>
    </source>
</evidence>
<feature type="region of interest" description="Disordered" evidence="1">
    <location>
        <begin position="702"/>
        <end position="901"/>
    </location>
</feature>
<proteinExistence type="predicted"/>
<dbReference type="PANTHER" id="PTHR31095">
    <property type="entry name" value="RIKEN CDNA 9930021J03 GENE"/>
    <property type="match status" value="1"/>
</dbReference>
<dbReference type="InParanoid" id="A0A7M7HAR6"/>
<feature type="compositionally biased region" description="Polar residues" evidence="1">
    <location>
        <begin position="291"/>
        <end position="304"/>
    </location>
</feature>
<accession>A0A7M7HAR6</accession>
<dbReference type="EnsemblMetazoa" id="XM_008208994">
    <property type="protein sequence ID" value="XP_008207216"/>
    <property type="gene ID" value="LOC100680323"/>
</dbReference>
<feature type="compositionally biased region" description="Low complexity" evidence="1">
    <location>
        <begin position="1296"/>
        <end position="1307"/>
    </location>
</feature>
<feature type="region of interest" description="Disordered" evidence="1">
    <location>
        <begin position="414"/>
        <end position="477"/>
    </location>
</feature>
<gene>
    <name evidence="3" type="primary">100680323</name>
</gene>
<feature type="compositionally biased region" description="Basic and acidic residues" evidence="1">
    <location>
        <begin position="457"/>
        <end position="471"/>
    </location>
</feature>
<dbReference type="EnsemblMetazoa" id="XM_003426631">
    <property type="protein sequence ID" value="XP_003426679"/>
    <property type="gene ID" value="LOC100680323"/>
</dbReference>
<protein>
    <recommendedName>
        <fullName evidence="2">Uncharacterized bromodomain-containing protein 10 helical domain-containing protein</fullName>
    </recommendedName>
</protein>
<organism evidence="3 4">
    <name type="scientific">Nasonia vitripennis</name>
    <name type="common">Parasitic wasp</name>
    <dbReference type="NCBI Taxonomy" id="7425"/>
    <lineage>
        <taxon>Eukaryota</taxon>
        <taxon>Metazoa</taxon>
        <taxon>Ecdysozoa</taxon>
        <taxon>Arthropoda</taxon>
        <taxon>Hexapoda</taxon>
        <taxon>Insecta</taxon>
        <taxon>Pterygota</taxon>
        <taxon>Neoptera</taxon>
        <taxon>Endopterygota</taxon>
        <taxon>Hymenoptera</taxon>
        <taxon>Apocrita</taxon>
        <taxon>Proctotrupomorpha</taxon>
        <taxon>Chalcidoidea</taxon>
        <taxon>Pteromalidae</taxon>
        <taxon>Pteromalinae</taxon>
        <taxon>Nasonia</taxon>
    </lineage>
</organism>
<feature type="compositionally biased region" description="Acidic residues" evidence="1">
    <location>
        <begin position="870"/>
        <end position="879"/>
    </location>
</feature>
<dbReference type="Proteomes" id="UP000002358">
    <property type="component" value="Chromosome 5"/>
</dbReference>
<feature type="region of interest" description="Disordered" evidence="1">
    <location>
        <begin position="498"/>
        <end position="518"/>
    </location>
</feature>
<evidence type="ECO:0000259" key="2">
    <source>
        <dbReference type="Pfam" id="PF23450"/>
    </source>
</evidence>
<feature type="compositionally biased region" description="Low complexity" evidence="1">
    <location>
        <begin position="306"/>
        <end position="328"/>
    </location>
</feature>